<feature type="compositionally biased region" description="Low complexity" evidence="1">
    <location>
        <begin position="178"/>
        <end position="202"/>
    </location>
</feature>
<dbReference type="VEuPathDB" id="MicrosporidiaDB:CWI39_0491p0010"/>
<dbReference type="EMBL" id="PITI01002099">
    <property type="protein sequence ID" value="TBT99104.1"/>
    <property type="molecule type" value="Genomic_DNA"/>
</dbReference>
<reference evidence="2 3" key="1">
    <citation type="submission" date="2017-12" db="EMBL/GenBank/DDBJ databases">
        <authorList>
            <person name="Pombert J.-F."/>
            <person name="Haag K.L."/>
            <person name="Ebert D."/>
        </authorList>
    </citation>
    <scope>NUCLEOTIDE SEQUENCE [LARGE SCALE GENOMIC DNA]</scope>
    <source>
        <strain evidence="2">BE-OM-2</strain>
    </source>
</reference>
<proteinExistence type="predicted"/>
<organism evidence="2 3">
    <name type="scientific">Hamiltosporidium magnivora</name>
    <dbReference type="NCBI Taxonomy" id="148818"/>
    <lineage>
        <taxon>Eukaryota</taxon>
        <taxon>Fungi</taxon>
        <taxon>Fungi incertae sedis</taxon>
        <taxon>Microsporidia</taxon>
        <taxon>Dubosqiidae</taxon>
        <taxon>Hamiltosporidium</taxon>
    </lineage>
</organism>
<keyword evidence="3" id="KW-1185">Reference proteome</keyword>
<dbReference type="AlphaFoldDB" id="A0A4Q9KWT9"/>
<gene>
    <name evidence="2" type="ORF">CWI36_2099p0010</name>
</gene>
<comment type="caution">
    <text evidence="2">The sequence shown here is derived from an EMBL/GenBank/DDBJ whole genome shotgun (WGS) entry which is preliminary data.</text>
</comment>
<dbReference type="Proteomes" id="UP000291404">
    <property type="component" value="Unassembled WGS sequence"/>
</dbReference>
<name>A0A4Q9KWT9_9MICR</name>
<evidence type="ECO:0000313" key="2">
    <source>
        <dbReference type="EMBL" id="TBT99104.1"/>
    </source>
</evidence>
<evidence type="ECO:0000313" key="3">
    <source>
        <dbReference type="Proteomes" id="UP000291404"/>
    </source>
</evidence>
<dbReference type="VEuPathDB" id="MicrosporidiaDB:CWI36_2099p0010"/>
<protein>
    <submittedName>
        <fullName evidence="2">Uncharacterized protein</fullName>
    </submittedName>
</protein>
<feature type="region of interest" description="Disordered" evidence="1">
    <location>
        <begin position="1"/>
        <end position="26"/>
    </location>
</feature>
<feature type="non-terminal residue" evidence="2">
    <location>
        <position position="1"/>
    </location>
</feature>
<accession>A0A4Q9KWT9</accession>
<feature type="region of interest" description="Disordered" evidence="1">
    <location>
        <begin position="173"/>
        <end position="202"/>
    </location>
</feature>
<evidence type="ECO:0000256" key="1">
    <source>
        <dbReference type="SAM" id="MobiDB-lite"/>
    </source>
</evidence>
<sequence length="525" mass="60792">GVTNNTPYKQHPLNNTPYKQHPLNNNTIQHPLNNTPYKQHPLNNSTIQHPLNNNTIQHPLNNNNEQHPLNNNTIQHPLNNTSYIYNPLFPLCLKKYFNHSFYISPCNNTPPFINREPGYFYNLYANTLSKEDSYKIYFKIKNLKKTFILSFELFYWEECIRHYKVLIKRRNSEENNKGENSNNKSENNNSKGENSNCKGENSNNYNITNSSNITTSNNSSNITNINNSIDLPFTFVKVCYSNEDIQKYSSLINLPLNNFLCLLISYLLNNKKYEGVGYIMKRYFNDKEECVYYFNKAGKFMESYYIIKGYSYSREIEGNNIDSSNYRGVNNCINNTGVNIDSNYRGVNIDSSNYRGDNIDTNEQQGVNIDTKEHKGVNNNNTIQQGVNGISMERFVVELKGYFSKSVEEIEKIRISVNKVVEKVDRLFERIQKGIEMGIGVDDVSISSFSGVSEGGRKRGIGGVKKRVDECVKGIIKWKNEWKDLIEVMGVLKMEKEFNLIEGIIFEVERGIKRSEEVLSRIEEW</sequence>